<dbReference type="GO" id="GO:0046872">
    <property type="term" value="F:metal ion binding"/>
    <property type="evidence" value="ECO:0007669"/>
    <property type="project" value="UniProtKB-KW"/>
</dbReference>
<keyword evidence="8 12" id="KW-0479">Metal-binding</keyword>
<comment type="cofactor">
    <cofactor evidence="12">
        <name>Zn(2+)</name>
        <dbReference type="ChEBI" id="CHEBI:29105"/>
    </cofactor>
    <text evidence="12">Binds 2 Zn(2+) ions per subunit.</text>
</comment>
<evidence type="ECO:0000313" key="13">
    <source>
        <dbReference type="EMBL" id="CAG9794334.1"/>
    </source>
</evidence>
<dbReference type="PANTHER" id="PTHR10514">
    <property type="entry name" value="ANGIOTENSIN-CONVERTING ENZYME"/>
    <property type="match status" value="1"/>
</dbReference>
<organism evidence="13 14">
    <name type="scientific">Diatraea saccharalis</name>
    <name type="common">sugarcane borer</name>
    <dbReference type="NCBI Taxonomy" id="40085"/>
    <lineage>
        <taxon>Eukaryota</taxon>
        <taxon>Metazoa</taxon>
        <taxon>Ecdysozoa</taxon>
        <taxon>Arthropoda</taxon>
        <taxon>Hexapoda</taxon>
        <taxon>Insecta</taxon>
        <taxon>Pterygota</taxon>
        <taxon>Neoptera</taxon>
        <taxon>Endopterygota</taxon>
        <taxon>Lepidoptera</taxon>
        <taxon>Glossata</taxon>
        <taxon>Ditrysia</taxon>
        <taxon>Pyraloidea</taxon>
        <taxon>Crambidae</taxon>
        <taxon>Crambinae</taxon>
        <taxon>Diatraea</taxon>
    </lineage>
</organism>
<keyword evidence="8 12" id="KW-0862">Zinc</keyword>
<comment type="similarity">
    <text evidence="1 11 12">Belongs to the peptidase M2 family.</text>
</comment>
<evidence type="ECO:0000256" key="8">
    <source>
        <dbReference type="PIRSR" id="PIRSR601548-3"/>
    </source>
</evidence>
<evidence type="ECO:0000256" key="7">
    <source>
        <dbReference type="PIRSR" id="PIRSR601548-2"/>
    </source>
</evidence>
<protein>
    <recommendedName>
        <fullName evidence="12">Angiotensin-converting enzyme</fullName>
        <ecNumber evidence="12">3.4.-.-</ecNumber>
    </recommendedName>
</protein>
<keyword evidence="4 12" id="KW-0325">Glycoprotein</keyword>
<evidence type="ECO:0000256" key="9">
    <source>
        <dbReference type="PIRSR" id="PIRSR601548-4"/>
    </source>
</evidence>
<reference evidence="13" key="1">
    <citation type="submission" date="2021-12" db="EMBL/GenBank/DDBJ databases">
        <authorList>
            <person name="King R."/>
        </authorList>
    </citation>
    <scope>NUCLEOTIDE SEQUENCE</scope>
</reference>
<evidence type="ECO:0000256" key="2">
    <source>
        <dbReference type="ARBA" id="ARBA00022729"/>
    </source>
</evidence>
<accession>A0A9N9RBI9</accession>
<dbReference type="InterPro" id="IPR001548">
    <property type="entry name" value="Peptidase_M2"/>
</dbReference>
<evidence type="ECO:0000256" key="11">
    <source>
        <dbReference type="PROSITE-ProRule" id="PRU01355"/>
    </source>
</evidence>
<dbReference type="PANTHER" id="PTHR10514:SF27">
    <property type="entry name" value="ANGIOTENSIN-CONVERTING ENZYME"/>
    <property type="match status" value="1"/>
</dbReference>
<feature type="disulfide bond" evidence="9 11">
    <location>
        <begin position="60"/>
        <end position="78"/>
    </location>
</feature>
<dbReference type="SUPFAM" id="SSF55486">
    <property type="entry name" value="Metalloproteases ('zincins'), catalytic domain"/>
    <property type="match status" value="2"/>
</dbReference>
<keyword evidence="14" id="KW-1185">Reference proteome</keyword>
<keyword evidence="12" id="KW-0645">Protease</keyword>
<dbReference type="PROSITE" id="PS52011">
    <property type="entry name" value="PEPTIDASE_M2"/>
    <property type="match status" value="1"/>
</dbReference>
<feature type="active site" description="Proton acceptor 1" evidence="5">
    <location>
        <position position="92"/>
    </location>
</feature>
<evidence type="ECO:0000256" key="10">
    <source>
        <dbReference type="PIRSR" id="PIRSR601548-8"/>
    </source>
</evidence>
<evidence type="ECO:0000256" key="12">
    <source>
        <dbReference type="RuleBase" id="RU361144"/>
    </source>
</evidence>
<keyword evidence="12" id="KW-0482">Metalloprotease</keyword>
<feature type="active site" description="Proton acceptor 2" evidence="6">
    <location>
        <position position="92"/>
    </location>
</feature>
<sequence length="445" mass="51753">MDFITHKSIDLDASIKNLNWTVQHMVKLAEDFYQSMGLPAMTPKFWRESVLEKKNGDTQCHGTAADMFQDDDYRLLYCADTTMEDLYVLHHELGHIHYYMAYANQPVLFRQANSALQESIGDAIFYGVMTPQHLHRLNLVNDTIGYSDSTAKPPEQKLEDVIERNDYHPEKLINNLKVDQMETNQNHKASQKYDIADNFYDISKTNEKQYDKISDSGFSKNNVEAKRIETFGDRIDDTLTMNMKIDKSDLNTVETLDLTPDELLLLKQALNKIPQIPYALVIDEYRWKYFEGGMDMNALNKEFWDLTLELQGIVPPEERDEQYFDVAAKFHVPDNTAYIRYFLSSFIQHQIFEALCRAAVFGRRDMTTPLPDTIIMNRCDIYGSKAAGKLLKDFMSRGHSQHWREILFATTGNTDITPLALQRYYRPLYNILERTVKKLNIPLGW</sequence>
<feature type="binding site" evidence="8">
    <location>
        <position position="118"/>
    </location>
    <ligand>
        <name>Zn(2+)</name>
        <dbReference type="ChEBI" id="CHEBI:29105"/>
        <label>1</label>
        <note>catalytic</note>
    </ligand>
</feature>
<feature type="binding site" evidence="10">
    <location>
        <position position="118"/>
    </location>
    <ligand>
        <name>Zn(2+)</name>
        <dbReference type="ChEBI" id="CHEBI:29105"/>
        <label>2</label>
        <note>catalytic</note>
    </ligand>
</feature>
<feature type="binding site" evidence="8">
    <location>
        <position position="91"/>
    </location>
    <ligand>
        <name>Zn(2+)</name>
        <dbReference type="ChEBI" id="CHEBI:29105"/>
        <label>1</label>
        <note>catalytic</note>
    </ligand>
</feature>
<dbReference type="EMBL" id="OU893337">
    <property type="protein sequence ID" value="CAG9794334.1"/>
    <property type="molecule type" value="Genomic_DNA"/>
</dbReference>
<dbReference type="Proteomes" id="UP001153714">
    <property type="component" value="Chromosome 6"/>
</dbReference>
<evidence type="ECO:0000256" key="6">
    <source>
        <dbReference type="PIRSR" id="PIRSR601548-11"/>
    </source>
</evidence>
<feature type="binding site" evidence="8">
    <location>
        <position position="95"/>
    </location>
    <ligand>
        <name>Zn(2+)</name>
        <dbReference type="ChEBI" id="CHEBI:29105"/>
        <label>1</label>
        <note>catalytic</note>
    </ligand>
</feature>
<reference evidence="13" key="2">
    <citation type="submission" date="2022-10" db="EMBL/GenBank/DDBJ databases">
        <authorList>
            <consortium name="ENA_rothamsted_submissions"/>
            <consortium name="culmorum"/>
            <person name="King R."/>
        </authorList>
    </citation>
    <scope>NUCLEOTIDE SEQUENCE</scope>
</reference>
<proteinExistence type="inferred from homology"/>
<evidence type="ECO:0000256" key="5">
    <source>
        <dbReference type="PIRSR" id="PIRSR601548-1"/>
    </source>
</evidence>
<keyword evidence="12" id="KW-0378">Hydrolase</keyword>
<dbReference type="CDD" id="cd06461">
    <property type="entry name" value="M2_ACE"/>
    <property type="match status" value="1"/>
</dbReference>
<feature type="active site" description="Proton donor 2" evidence="6">
    <location>
        <position position="331"/>
    </location>
</feature>
<dbReference type="GO" id="GO:0008241">
    <property type="term" value="F:peptidyl-dipeptidase activity"/>
    <property type="evidence" value="ECO:0007669"/>
    <property type="project" value="InterPro"/>
</dbReference>
<evidence type="ECO:0000256" key="4">
    <source>
        <dbReference type="ARBA" id="ARBA00023180"/>
    </source>
</evidence>
<comment type="caution">
    <text evidence="11">Lacks conserved residue(s) required for the propagation of feature annotation.</text>
</comment>
<dbReference type="EC" id="3.4.-.-" evidence="12"/>
<name>A0A9N9RBI9_9NEOP</name>
<evidence type="ECO:0000256" key="1">
    <source>
        <dbReference type="ARBA" id="ARBA00008139"/>
    </source>
</evidence>
<evidence type="ECO:0000256" key="3">
    <source>
        <dbReference type="ARBA" id="ARBA00023157"/>
    </source>
</evidence>
<feature type="binding site" evidence="10">
    <location>
        <position position="95"/>
    </location>
    <ligand>
        <name>Zn(2+)</name>
        <dbReference type="ChEBI" id="CHEBI:29105"/>
        <label>2</label>
        <note>catalytic</note>
    </ligand>
</feature>
<gene>
    <name evidence="13" type="ORF">DIATSA_LOCUS11720</name>
</gene>
<dbReference type="OrthoDB" id="10029630at2759"/>
<dbReference type="GO" id="GO:0016020">
    <property type="term" value="C:membrane"/>
    <property type="evidence" value="ECO:0007669"/>
    <property type="project" value="InterPro"/>
</dbReference>
<keyword evidence="3 9" id="KW-1015">Disulfide bond</keyword>
<dbReference type="PRINTS" id="PR00791">
    <property type="entry name" value="PEPDIPTASEA"/>
</dbReference>
<dbReference type="AlphaFoldDB" id="A0A9N9RBI9"/>
<feature type="active site" description="Proton donor 1" evidence="5">
    <location>
        <position position="331"/>
    </location>
</feature>
<dbReference type="GO" id="GO:0006508">
    <property type="term" value="P:proteolysis"/>
    <property type="evidence" value="ECO:0007669"/>
    <property type="project" value="UniProtKB-KW"/>
</dbReference>
<feature type="binding site" evidence="10">
    <location>
        <position position="91"/>
    </location>
    <ligand>
        <name>Zn(2+)</name>
        <dbReference type="ChEBI" id="CHEBI:29105"/>
        <label>2</label>
        <note>catalytic</note>
    </ligand>
</feature>
<dbReference type="GO" id="GO:0004180">
    <property type="term" value="F:carboxypeptidase activity"/>
    <property type="evidence" value="ECO:0007669"/>
    <property type="project" value="UniProtKB-KW"/>
</dbReference>
<keyword evidence="12" id="KW-0121">Carboxypeptidase</keyword>
<feature type="binding site" evidence="7">
    <location>
        <position position="340"/>
    </location>
    <ligand>
        <name>chloride</name>
        <dbReference type="ChEBI" id="CHEBI:17996"/>
        <label>1</label>
    </ligand>
</feature>
<dbReference type="Pfam" id="PF01401">
    <property type="entry name" value="Peptidase_M2"/>
    <property type="match status" value="2"/>
</dbReference>
<evidence type="ECO:0000313" key="14">
    <source>
        <dbReference type="Proteomes" id="UP001153714"/>
    </source>
</evidence>
<feature type="disulfide bond" evidence="9">
    <location>
        <begin position="356"/>
        <end position="379"/>
    </location>
</feature>
<dbReference type="GO" id="GO:0008237">
    <property type="term" value="F:metallopeptidase activity"/>
    <property type="evidence" value="ECO:0007669"/>
    <property type="project" value="UniProtKB-KW"/>
</dbReference>
<keyword evidence="2" id="KW-0732">Signal</keyword>
<dbReference type="Gene3D" id="1.10.1370.30">
    <property type="match status" value="1"/>
</dbReference>